<dbReference type="SUPFAM" id="SSF53187">
    <property type="entry name" value="Zn-dependent exopeptidases"/>
    <property type="match status" value="1"/>
</dbReference>
<accession>A0ABQ5TPT0</accession>
<dbReference type="NCBIfam" id="TIGR01891">
    <property type="entry name" value="amidohydrolases"/>
    <property type="match status" value="1"/>
</dbReference>
<dbReference type="InterPro" id="IPR017439">
    <property type="entry name" value="Amidohydrolase"/>
</dbReference>
<dbReference type="InterPro" id="IPR036264">
    <property type="entry name" value="Bact_exopeptidase_dim_dom"/>
</dbReference>
<dbReference type="RefSeq" id="WP_317958345.1">
    <property type="nucleotide sequence ID" value="NZ_BSKO01000001.1"/>
</dbReference>
<proteinExistence type="predicted"/>
<feature type="domain" description="Peptidase M20 dimerisation" evidence="1">
    <location>
        <begin position="192"/>
        <end position="283"/>
    </location>
</feature>
<evidence type="ECO:0000313" key="3">
    <source>
        <dbReference type="Proteomes" id="UP001275436"/>
    </source>
</evidence>
<dbReference type="EMBL" id="BSKO01000001">
    <property type="protein sequence ID" value="GLO67633.1"/>
    <property type="molecule type" value="Genomic_DNA"/>
</dbReference>
<dbReference type="PANTHER" id="PTHR11014:SF63">
    <property type="entry name" value="METALLOPEPTIDASE, PUTATIVE (AFU_ORTHOLOGUE AFUA_6G09600)-RELATED"/>
    <property type="match status" value="1"/>
</dbReference>
<dbReference type="PANTHER" id="PTHR11014">
    <property type="entry name" value="PEPTIDASE M20 FAMILY MEMBER"/>
    <property type="match status" value="1"/>
</dbReference>
<gene>
    <name evidence="2" type="ORF">MACH08_34170</name>
</gene>
<dbReference type="Proteomes" id="UP001275436">
    <property type="component" value="Unassembled WGS sequence"/>
</dbReference>
<dbReference type="Pfam" id="PF01546">
    <property type="entry name" value="Peptidase_M20"/>
    <property type="match status" value="1"/>
</dbReference>
<protein>
    <submittedName>
        <fullName evidence="2">Amidohydrolase</fullName>
    </submittedName>
</protein>
<evidence type="ECO:0000313" key="2">
    <source>
        <dbReference type="EMBL" id="GLO67633.1"/>
    </source>
</evidence>
<dbReference type="InterPro" id="IPR002933">
    <property type="entry name" value="Peptidase_M20"/>
</dbReference>
<dbReference type="SUPFAM" id="SSF55031">
    <property type="entry name" value="Bacterial exopeptidase dimerisation domain"/>
    <property type="match status" value="1"/>
</dbReference>
<dbReference type="Gene3D" id="3.40.630.10">
    <property type="entry name" value="Zn peptidases"/>
    <property type="match status" value="1"/>
</dbReference>
<name>A0ABQ5TPT0_9BACI</name>
<dbReference type="Pfam" id="PF07687">
    <property type="entry name" value="M20_dimer"/>
    <property type="match status" value="1"/>
</dbReference>
<comment type="caution">
    <text evidence="2">The sequence shown here is derived from an EMBL/GenBank/DDBJ whole genome shotgun (WGS) entry which is preliminary data.</text>
</comment>
<reference evidence="2 3" key="1">
    <citation type="submission" date="2023-02" db="EMBL/GenBank/DDBJ databases">
        <title>Oceanobacillus kimchii IFOP_LL358 isolated form Alexandrium catenella lab strain.</title>
        <authorList>
            <person name="Gajardo G."/>
            <person name="Ueki S."/>
            <person name="Maruyama F."/>
        </authorList>
    </citation>
    <scope>NUCLEOTIDE SEQUENCE [LARGE SCALE GENOMIC DNA]</scope>
    <source>
        <strain evidence="2 3">IFOP_LL358</strain>
    </source>
</reference>
<keyword evidence="3" id="KW-1185">Reference proteome</keyword>
<sequence length="397" mass="43949">MSVYCKVLEFEDQLIEWRRELHQFPELSFEEFRTSERVMEILQAMEHINIEKGVGTPTSIIATISTGEGPTVALRADMDALPIQEQTNTPYESQNPGVMHACGHDAHTAILLGAAKVLSDLVETESWKGTIKLIFQPAEEAQDEHGLSGSPYLLQAGVYDKVEAAFALHMCPWKKSGQLLINDGFSMANVDEFEATIYATGGHGGYPEKSTDPIWMLSLVLPGLYGIISRRIAAAEKGVISVGEIRSGNATNIIPAKTSIRGTIRSYTPAIRDQLERELHQVFQMVHSLGGEYQLNVSRGEPALYNDPYLNQIVRHSVRKIQKHIDVFEEAFGMGGEDFGYVSQKLPATMFFLGCALDEGYSRDLHTPVFDIDESSFVLGVAILVESAIVRTKQTII</sequence>
<dbReference type="InterPro" id="IPR011650">
    <property type="entry name" value="Peptidase_M20_dimer"/>
</dbReference>
<dbReference type="Gene3D" id="3.30.70.360">
    <property type="match status" value="1"/>
</dbReference>
<evidence type="ECO:0000259" key="1">
    <source>
        <dbReference type="Pfam" id="PF07687"/>
    </source>
</evidence>
<organism evidence="2 3">
    <name type="scientific">Oceanobacillus kimchii</name>
    <dbReference type="NCBI Taxonomy" id="746691"/>
    <lineage>
        <taxon>Bacteria</taxon>
        <taxon>Bacillati</taxon>
        <taxon>Bacillota</taxon>
        <taxon>Bacilli</taxon>
        <taxon>Bacillales</taxon>
        <taxon>Bacillaceae</taxon>
        <taxon>Oceanobacillus</taxon>
    </lineage>
</organism>
<dbReference type="PIRSF" id="PIRSF005962">
    <property type="entry name" value="Pept_M20D_amidohydro"/>
    <property type="match status" value="1"/>
</dbReference>